<evidence type="ECO:0000256" key="2">
    <source>
        <dbReference type="ARBA" id="ARBA00009418"/>
    </source>
</evidence>
<evidence type="ECO:0000256" key="4">
    <source>
        <dbReference type="ARBA" id="ARBA00022517"/>
    </source>
</evidence>
<evidence type="ECO:0000256" key="10">
    <source>
        <dbReference type="RuleBase" id="RU368027"/>
    </source>
</evidence>
<evidence type="ECO:0000256" key="1">
    <source>
        <dbReference type="ARBA" id="ARBA00004604"/>
    </source>
</evidence>
<dbReference type="AlphaFoldDB" id="A0AAI8VNE7"/>
<feature type="region of interest" description="Disordered" evidence="11">
    <location>
        <begin position="1"/>
        <end position="197"/>
    </location>
</feature>
<dbReference type="InterPro" id="IPR009292">
    <property type="entry name" value="RRP36"/>
</dbReference>
<feature type="region of interest" description="Disordered" evidence="11">
    <location>
        <begin position="297"/>
        <end position="328"/>
    </location>
</feature>
<proteinExistence type="inferred from homology"/>
<comment type="caution">
    <text evidence="12">The sequence shown here is derived from an EMBL/GenBank/DDBJ whole genome shotgun (WGS) entry which is preliminary data.</text>
</comment>
<comment type="subunit">
    <text evidence="3 10">Associates with 90S and pre-40S pre-ribosomal particles.</text>
</comment>
<evidence type="ECO:0000256" key="9">
    <source>
        <dbReference type="ARBA" id="ARBA00025053"/>
    </source>
</evidence>
<sequence>MPPPTSNKRKLPSAILQRRVRARKEEPEPELEEVFSDESAEEDDSAEEGSSDDGESDRASNADATDSESSSNDDDDDDEDDLDPALVPFSKLAKAQQDYLSEQRQKAQGHADSNGESAEDDEDGNNGKEGNKYWDPSKYEKSSSSKKQPKHQRSSKHAPVEVTSKRPVTRKREVVSSTKVLPRDPRFSAASGPVDEERARRAYSFLDEYRASEMAQVRDAIKKTKAPAAKEELKRALVSMQSRKQAQERKDAERAVVADHRKHEKELVAQGKQPFYLKRGELKKRVLVDRFAGMKKKQVDRTIERRRKKVTAKERKDMPFARRGAVEE</sequence>
<dbReference type="EMBL" id="CAUWAG010000010">
    <property type="protein sequence ID" value="CAJ2508083.1"/>
    <property type="molecule type" value="Genomic_DNA"/>
</dbReference>
<dbReference type="GO" id="GO:0000462">
    <property type="term" value="P:maturation of SSU-rRNA from tricistronic rRNA transcript (SSU-rRNA, 5.8S rRNA, LSU-rRNA)"/>
    <property type="evidence" value="ECO:0007669"/>
    <property type="project" value="TreeGrafter"/>
</dbReference>
<evidence type="ECO:0000313" key="12">
    <source>
        <dbReference type="EMBL" id="CAJ2508083.1"/>
    </source>
</evidence>
<keyword evidence="5 10" id="KW-0698">rRNA processing</keyword>
<dbReference type="PANTHER" id="PTHR21738">
    <property type="entry name" value="RIBOSOMAL RNA PROCESSING PROTEIN 36 HOMOLOG"/>
    <property type="match status" value="1"/>
</dbReference>
<dbReference type="PANTHER" id="PTHR21738:SF0">
    <property type="entry name" value="RIBOSOMAL RNA PROCESSING PROTEIN 36 HOMOLOG"/>
    <property type="match status" value="1"/>
</dbReference>
<keyword evidence="8 10" id="KW-0687">Ribonucleoprotein</keyword>
<feature type="compositionally biased region" description="Basic and acidic residues" evidence="11">
    <location>
        <begin position="125"/>
        <end position="143"/>
    </location>
</feature>
<feature type="compositionally biased region" description="Low complexity" evidence="11">
    <location>
        <begin position="61"/>
        <end position="70"/>
    </location>
</feature>
<gene>
    <name evidence="12" type="ORF">KHLLAP_LOCUS8551</name>
</gene>
<organism evidence="12 13">
    <name type="scientific">Anthostomella pinea</name>
    <dbReference type="NCBI Taxonomy" id="933095"/>
    <lineage>
        <taxon>Eukaryota</taxon>
        <taxon>Fungi</taxon>
        <taxon>Dikarya</taxon>
        <taxon>Ascomycota</taxon>
        <taxon>Pezizomycotina</taxon>
        <taxon>Sordariomycetes</taxon>
        <taxon>Xylariomycetidae</taxon>
        <taxon>Xylariales</taxon>
        <taxon>Xylariaceae</taxon>
        <taxon>Anthostomella</taxon>
    </lineage>
</organism>
<accession>A0AAI8VNE7</accession>
<feature type="compositionally biased region" description="Acidic residues" evidence="11">
    <location>
        <begin position="71"/>
        <end position="83"/>
    </location>
</feature>
<dbReference type="Proteomes" id="UP001295740">
    <property type="component" value="Unassembled WGS sequence"/>
</dbReference>
<keyword evidence="13" id="KW-1185">Reference proteome</keyword>
<dbReference type="GO" id="GO:0030686">
    <property type="term" value="C:90S preribosome"/>
    <property type="evidence" value="ECO:0007669"/>
    <property type="project" value="TreeGrafter"/>
</dbReference>
<evidence type="ECO:0000256" key="11">
    <source>
        <dbReference type="SAM" id="MobiDB-lite"/>
    </source>
</evidence>
<keyword evidence="4 10" id="KW-0690">Ribosome biogenesis</keyword>
<keyword evidence="7 10" id="KW-0539">Nucleus</keyword>
<reference evidence="12" key="1">
    <citation type="submission" date="2023-10" db="EMBL/GenBank/DDBJ databases">
        <authorList>
            <person name="Hackl T."/>
        </authorList>
    </citation>
    <scope>NUCLEOTIDE SEQUENCE</scope>
</reference>
<dbReference type="Pfam" id="PF06102">
    <property type="entry name" value="RRP36"/>
    <property type="match status" value="1"/>
</dbReference>
<comment type="similarity">
    <text evidence="2 10">Belongs to the RRP36 family.</text>
</comment>
<keyword evidence="6" id="KW-0175">Coiled coil</keyword>
<evidence type="ECO:0000256" key="6">
    <source>
        <dbReference type="ARBA" id="ARBA00023054"/>
    </source>
</evidence>
<comment type="subcellular location">
    <subcellularLocation>
        <location evidence="1 10">Nucleus</location>
        <location evidence="1 10">Nucleolus</location>
    </subcellularLocation>
</comment>
<evidence type="ECO:0000256" key="7">
    <source>
        <dbReference type="ARBA" id="ARBA00023242"/>
    </source>
</evidence>
<feature type="compositionally biased region" description="Basic and acidic residues" evidence="11">
    <location>
        <begin position="311"/>
        <end position="328"/>
    </location>
</feature>
<comment type="function">
    <text evidence="9 10">Component of the 90S pre-ribosome involved in the maturation of rRNAs. Required for early cleavages of the pre-RNAs in the 40S ribosomal subunit maturation pathway.</text>
</comment>
<evidence type="ECO:0000256" key="8">
    <source>
        <dbReference type="ARBA" id="ARBA00023274"/>
    </source>
</evidence>
<evidence type="ECO:0000256" key="3">
    <source>
        <dbReference type="ARBA" id="ARBA00011167"/>
    </source>
</evidence>
<feature type="compositionally biased region" description="Basic and acidic residues" evidence="11">
    <location>
        <begin position="245"/>
        <end position="264"/>
    </location>
</feature>
<evidence type="ECO:0000313" key="13">
    <source>
        <dbReference type="Proteomes" id="UP001295740"/>
    </source>
</evidence>
<name>A0AAI8VNE7_9PEZI</name>
<feature type="region of interest" description="Disordered" evidence="11">
    <location>
        <begin position="239"/>
        <end position="264"/>
    </location>
</feature>
<protein>
    <recommendedName>
        <fullName evidence="10">rRNA biogenesis protein RRP36</fullName>
    </recommendedName>
</protein>
<dbReference type="GO" id="GO:0005730">
    <property type="term" value="C:nucleolus"/>
    <property type="evidence" value="ECO:0007669"/>
    <property type="project" value="UniProtKB-SubCell"/>
</dbReference>
<feature type="compositionally biased region" description="Basic residues" evidence="11">
    <location>
        <begin position="147"/>
        <end position="156"/>
    </location>
</feature>
<feature type="compositionally biased region" description="Acidic residues" evidence="11">
    <location>
        <begin position="27"/>
        <end position="55"/>
    </location>
</feature>
<evidence type="ECO:0000256" key="5">
    <source>
        <dbReference type="ARBA" id="ARBA00022552"/>
    </source>
</evidence>